<evidence type="ECO:0000256" key="2">
    <source>
        <dbReference type="ARBA" id="ARBA00011062"/>
    </source>
</evidence>
<dbReference type="PANTHER" id="PTHR30457:SF12">
    <property type="entry name" value="5'_3'-NUCLEOTIDASE SURE"/>
    <property type="match status" value="1"/>
</dbReference>
<dbReference type="InterPro" id="IPR030048">
    <property type="entry name" value="SurE"/>
</dbReference>
<comment type="similarity">
    <text evidence="2 7">Belongs to the SurE nucleotidase family.</text>
</comment>
<feature type="binding site" evidence="7">
    <location>
        <position position="11"/>
    </location>
    <ligand>
        <name>a divalent metal cation</name>
        <dbReference type="ChEBI" id="CHEBI:60240"/>
    </ligand>
</feature>
<protein>
    <recommendedName>
        <fullName evidence="7">5'-nucleotidase SurE</fullName>
        <ecNumber evidence="7">3.1.3.5</ecNumber>
    </recommendedName>
    <alternativeName>
        <fullName evidence="7">Nucleoside 5'-monophosphate phosphohydrolase</fullName>
    </alternativeName>
</protein>
<evidence type="ECO:0000256" key="5">
    <source>
        <dbReference type="ARBA" id="ARBA00022741"/>
    </source>
</evidence>
<dbReference type="EC" id="3.1.3.5" evidence="7"/>
<comment type="function">
    <text evidence="7">Nucleotidase that shows phosphatase activity on nucleoside 5'-monophosphates.</text>
</comment>
<keyword evidence="10" id="KW-1185">Reference proteome</keyword>
<dbReference type="NCBIfam" id="TIGR00087">
    <property type="entry name" value="surE"/>
    <property type="match status" value="1"/>
</dbReference>
<dbReference type="Gene3D" id="3.40.1210.10">
    <property type="entry name" value="Survival protein SurE-like phosphatase/nucleotidase"/>
    <property type="match status" value="1"/>
</dbReference>
<dbReference type="PANTHER" id="PTHR30457">
    <property type="entry name" value="5'-NUCLEOTIDASE SURE"/>
    <property type="match status" value="1"/>
</dbReference>
<keyword evidence="3 7" id="KW-0963">Cytoplasm</keyword>
<feature type="binding site" evidence="7">
    <location>
        <position position="42"/>
    </location>
    <ligand>
        <name>a divalent metal cation</name>
        <dbReference type="ChEBI" id="CHEBI:60240"/>
    </ligand>
</feature>
<dbReference type="GO" id="GO:0008254">
    <property type="term" value="F:3'-nucleotidase activity"/>
    <property type="evidence" value="ECO:0007669"/>
    <property type="project" value="UniProtKB-EC"/>
</dbReference>
<reference evidence="9 10" key="1">
    <citation type="submission" date="2021-12" db="EMBL/GenBank/DDBJ databases">
        <title>Discovery of the Pendulisporaceae a myxobacterial family with distinct sporulation behavior and unique specialized metabolism.</title>
        <authorList>
            <person name="Garcia R."/>
            <person name="Popoff A."/>
            <person name="Bader C.D."/>
            <person name="Loehr J."/>
            <person name="Walesch S."/>
            <person name="Walt C."/>
            <person name="Boldt J."/>
            <person name="Bunk B."/>
            <person name="Haeckl F.J.F.P.J."/>
            <person name="Gunesch A.P."/>
            <person name="Birkelbach J."/>
            <person name="Nuebel U."/>
            <person name="Pietschmann T."/>
            <person name="Bach T."/>
            <person name="Mueller R."/>
        </authorList>
    </citation>
    <scope>NUCLEOTIDE SEQUENCE [LARGE SCALE GENOMIC DNA]</scope>
    <source>
        <strain evidence="9 10">MSr11954</strain>
    </source>
</reference>
<feature type="binding site" evidence="7">
    <location>
        <position position="97"/>
    </location>
    <ligand>
        <name>a divalent metal cation</name>
        <dbReference type="ChEBI" id="CHEBI:60240"/>
    </ligand>
</feature>
<evidence type="ECO:0000313" key="10">
    <source>
        <dbReference type="Proteomes" id="UP001370348"/>
    </source>
</evidence>
<dbReference type="InterPro" id="IPR036523">
    <property type="entry name" value="SurE-like_sf"/>
</dbReference>
<dbReference type="HAMAP" id="MF_00060">
    <property type="entry name" value="SurE"/>
    <property type="match status" value="1"/>
</dbReference>
<comment type="catalytic activity">
    <reaction evidence="1 7">
        <text>a ribonucleoside 5'-phosphate + H2O = a ribonucleoside + phosphate</text>
        <dbReference type="Rhea" id="RHEA:12484"/>
        <dbReference type="ChEBI" id="CHEBI:15377"/>
        <dbReference type="ChEBI" id="CHEBI:18254"/>
        <dbReference type="ChEBI" id="CHEBI:43474"/>
        <dbReference type="ChEBI" id="CHEBI:58043"/>
        <dbReference type="EC" id="3.1.3.5"/>
    </reaction>
</comment>
<proteinExistence type="inferred from homology"/>
<evidence type="ECO:0000313" key="9">
    <source>
        <dbReference type="EMBL" id="WXB17044.1"/>
    </source>
</evidence>
<gene>
    <name evidence="7 9" type="primary">surE</name>
    <name evidence="9" type="ORF">LZC94_07155</name>
</gene>
<feature type="domain" description="Survival protein SurE-like phosphatase/nucleotidase" evidence="8">
    <location>
        <begin position="6"/>
        <end position="201"/>
    </location>
</feature>
<evidence type="ECO:0000256" key="4">
    <source>
        <dbReference type="ARBA" id="ARBA00022723"/>
    </source>
</evidence>
<feature type="binding site" evidence="7">
    <location>
        <position position="12"/>
    </location>
    <ligand>
        <name>a divalent metal cation</name>
        <dbReference type="ChEBI" id="CHEBI:60240"/>
    </ligand>
</feature>
<comment type="subcellular location">
    <subcellularLocation>
        <location evidence="7">Cytoplasm</location>
    </subcellularLocation>
</comment>
<dbReference type="SUPFAM" id="SSF64167">
    <property type="entry name" value="SurE-like"/>
    <property type="match status" value="1"/>
</dbReference>
<dbReference type="GO" id="GO:0008253">
    <property type="term" value="F:5'-nucleotidase activity"/>
    <property type="evidence" value="ECO:0007669"/>
    <property type="project" value="UniProtKB-EC"/>
</dbReference>
<organism evidence="9 10">
    <name type="scientific">Pendulispora albinea</name>
    <dbReference type="NCBI Taxonomy" id="2741071"/>
    <lineage>
        <taxon>Bacteria</taxon>
        <taxon>Pseudomonadati</taxon>
        <taxon>Myxococcota</taxon>
        <taxon>Myxococcia</taxon>
        <taxon>Myxococcales</taxon>
        <taxon>Sorangiineae</taxon>
        <taxon>Pendulisporaceae</taxon>
        <taxon>Pendulispora</taxon>
    </lineage>
</organism>
<keyword evidence="4 7" id="KW-0479">Metal-binding</keyword>
<accession>A0ABZ2M1F6</accession>
<dbReference type="InterPro" id="IPR002828">
    <property type="entry name" value="SurE-like_Pase/nucleotidase"/>
</dbReference>
<dbReference type="Proteomes" id="UP001370348">
    <property type="component" value="Chromosome"/>
</dbReference>
<sequence length="283" mass="30171">MTRPLIVLANDDGYSSRGIRTMRDALLEIGDVVLIAPESEQSASSHALTLHRPLRLRMVEEGIFAVDGTPADCIYVALHAGGRVLPRRPDLVVSGLNHGLNLGQDVFYSGTVAAAREGALQGIPALATSAHTQADFAAASRLCARLALGLHQACSGRKHASKAVMTSGARQVAEPAPLLSVNVPRDWNGKVEPARLGMRIYEELVDFRQDPRGREYFWLGGPGVTHEQSPGTDTDAFDRGYATLTALMLDLTDTTRGTLTSTLARDAGADRTTGSAGEDQVDS</sequence>
<evidence type="ECO:0000256" key="3">
    <source>
        <dbReference type="ARBA" id="ARBA00022490"/>
    </source>
</evidence>
<keyword evidence="5 7" id="KW-0547">Nucleotide-binding</keyword>
<evidence type="ECO:0000256" key="1">
    <source>
        <dbReference type="ARBA" id="ARBA00000815"/>
    </source>
</evidence>
<evidence type="ECO:0000256" key="6">
    <source>
        <dbReference type="ARBA" id="ARBA00022801"/>
    </source>
</evidence>
<evidence type="ECO:0000256" key="7">
    <source>
        <dbReference type="HAMAP-Rule" id="MF_00060"/>
    </source>
</evidence>
<dbReference type="Pfam" id="PF01975">
    <property type="entry name" value="SurE"/>
    <property type="match status" value="1"/>
</dbReference>
<name>A0ABZ2M1F6_9BACT</name>
<keyword evidence="6 7" id="KW-0378">Hydrolase</keyword>
<dbReference type="RefSeq" id="WP_394826673.1">
    <property type="nucleotide sequence ID" value="NZ_CP089984.1"/>
</dbReference>
<comment type="cofactor">
    <cofactor evidence="7">
        <name>a divalent metal cation</name>
        <dbReference type="ChEBI" id="CHEBI:60240"/>
    </cofactor>
    <text evidence="7">Binds 1 divalent metal cation per subunit.</text>
</comment>
<evidence type="ECO:0000259" key="8">
    <source>
        <dbReference type="Pfam" id="PF01975"/>
    </source>
</evidence>
<dbReference type="EMBL" id="CP089984">
    <property type="protein sequence ID" value="WXB17044.1"/>
    <property type="molecule type" value="Genomic_DNA"/>
</dbReference>